<dbReference type="InterPro" id="IPR011990">
    <property type="entry name" value="TPR-like_helical_dom_sf"/>
</dbReference>
<evidence type="ECO:0000256" key="1">
    <source>
        <dbReference type="SAM" id="Phobius"/>
    </source>
</evidence>
<feature type="non-terminal residue" evidence="2">
    <location>
        <position position="1"/>
    </location>
</feature>
<comment type="caution">
    <text evidence="2">The sequence shown here is derived from an EMBL/GenBank/DDBJ whole genome shotgun (WGS) entry which is preliminary data.</text>
</comment>
<protein>
    <submittedName>
        <fullName evidence="2">Uncharacterized protein</fullName>
    </submittedName>
</protein>
<dbReference type="InterPro" id="IPR019734">
    <property type="entry name" value="TPR_rpt"/>
</dbReference>
<sequence length="295" mass="33302">ITKRPLISARLSGITVKKADHKSSAGVMFVTLVFALFIMATVGVGTYVYRTGITQLMERYTDYEKQTQNLIEKFAYQDAALVLEKYKQYNGEDNNYVYYHCIIEGNLSTEIWALDLCTLAMEKNASNTDRIKVLLSEQAKLYAANDQYVDAEKIYARLWNEFQDRSLNMKNYVAVLSELGKSKEAADVLAEIAKLIPSNDTLGLRDLGNLYERITQPDLALAKYSQALSTIADDKANQSLAGELHYYIGVLQYNKTKYSDAQTSFEQAKTLNKDFADSSDSYIILISKLKNSITK</sequence>
<evidence type="ECO:0000313" key="3">
    <source>
        <dbReference type="Proteomes" id="UP000228952"/>
    </source>
</evidence>
<dbReference type="EMBL" id="PFQB01000033">
    <property type="protein sequence ID" value="PJA14865.1"/>
    <property type="molecule type" value="Genomic_DNA"/>
</dbReference>
<dbReference type="AlphaFoldDB" id="A0A2M7W2L2"/>
<gene>
    <name evidence="2" type="ORF">COX64_01505</name>
</gene>
<keyword evidence="1" id="KW-0812">Transmembrane</keyword>
<feature type="transmembrane region" description="Helical" evidence="1">
    <location>
        <begin position="27"/>
        <end position="49"/>
    </location>
</feature>
<keyword evidence="1" id="KW-0472">Membrane</keyword>
<dbReference type="Proteomes" id="UP000228952">
    <property type="component" value="Unassembled WGS sequence"/>
</dbReference>
<proteinExistence type="predicted"/>
<accession>A0A2M7W2L2</accession>
<evidence type="ECO:0000313" key="2">
    <source>
        <dbReference type="EMBL" id="PJA14865.1"/>
    </source>
</evidence>
<dbReference type="SUPFAM" id="SSF48452">
    <property type="entry name" value="TPR-like"/>
    <property type="match status" value="1"/>
</dbReference>
<name>A0A2M7W2L2_9BACT</name>
<dbReference type="Gene3D" id="1.25.40.10">
    <property type="entry name" value="Tetratricopeptide repeat domain"/>
    <property type="match status" value="1"/>
</dbReference>
<keyword evidence="1" id="KW-1133">Transmembrane helix</keyword>
<reference evidence="3" key="1">
    <citation type="submission" date="2017-09" db="EMBL/GenBank/DDBJ databases">
        <title>Depth-based differentiation of microbial function through sediment-hosted aquifers and enrichment of novel symbionts in the deep terrestrial subsurface.</title>
        <authorList>
            <person name="Probst A.J."/>
            <person name="Ladd B."/>
            <person name="Jarett J.K."/>
            <person name="Geller-Mcgrath D.E."/>
            <person name="Sieber C.M.K."/>
            <person name="Emerson J.B."/>
            <person name="Anantharaman K."/>
            <person name="Thomas B.C."/>
            <person name="Malmstrom R."/>
            <person name="Stieglmeier M."/>
            <person name="Klingl A."/>
            <person name="Woyke T."/>
            <person name="Ryan C.M."/>
            <person name="Banfield J.F."/>
        </authorList>
    </citation>
    <scope>NUCLEOTIDE SEQUENCE [LARGE SCALE GENOMIC DNA]</scope>
</reference>
<organism evidence="2 3">
    <name type="scientific">Candidatus Dojkabacteria bacterium CG_4_10_14_0_2_um_filter_Dojkabacteria_WS6_41_15</name>
    <dbReference type="NCBI Taxonomy" id="2014249"/>
    <lineage>
        <taxon>Bacteria</taxon>
        <taxon>Candidatus Dojkabacteria</taxon>
    </lineage>
</organism>
<dbReference type="SMART" id="SM00028">
    <property type="entry name" value="TPR"/>
    <property type="match status" value="2"/>
</dbReference>